<dbReference type="Pfam" id="PF19244">
    <property type="entry name" value="Poly_A_pol_cat"/>
    <property type="match status" value="1"/>
</dbReference>
<keyword evidence="6" id="KW-0946">Virion</keyword>
<dbReference type="GO" id="GO:0006397">
    <property type="term" value="P:mRNA processing"/>
    <property type="evidence" value="ECO:0007669"/>
    <property type="project" value="UniProtKB-KW"/>
</dbReference>
<feature type="domain" description="Poly(A) polymerase catalytic subunit" evidence="8">
    <location>
        <begin position="31"/>
        <end position="147"/>
    </location>
</feature>
<dbReference type="GO" id="GO:0005524">
    <property type="term" value="F:ATP binding"/>
    <property type="evidence" value="ECO:0007669"/>
    <property type="project" value="UniProtKB-KW"/>
</dbReference>
<dbReference type="GO" id="GO:0016740">
    <property type="term" value="F:transferase activity"/>
    <property type="evidence" value="ECO:0007669"/>
    <property type="project" value="UniProtKB-KW"/>
</dbReference>
<comment type="subcellular location">
    <subcellularLocation>
        <location evidence="1">Virion</location>
    </subcellularLocation>
</comment>
<reference evidence="9" key="1">
    <citation type="journal article" date="2020" name="Nature">
        <title>Giant virus diversity and host interactions through global metagenomics.</title>
        <authorList>
            <person name="Schulz F."/>
            <person name="Roux S."/>
            <person name="Paez-Espino D."/>
            <person name="Jungbluth S."/>
            <person name="Walsh D.A."/>
            <person name="Denef V.J."/>
            <person name="McMahon K.D."/>
            <person name="Konstantinidis K.T."/>
            <person name="Eloe-Fadrosh E.A."/>
            <person name="Kyrpides N.C."/>
            <person name="Woyke T."/>
        </authorList>
    </citation>
    <scope>NUCLEOTIDE SEQUENCE</scope>
    <source>
        <strain evidence="9">GVMAG-M-3300027769-26</strain>
    </source>
</reference>
<dbReference type="GO" id="GO:0044423">
    <property type="term" value="C:virion component"/>
    <property type="evidence" value="ECO:0007669"/>
    <property type="project" value="UniProtKB-KW"/>
</dbReference>
<evidence type="ECO:0000256" key="4">
    <source>
        <dbReference type="ARBA" id="ARBA00022741"/>
    </source>
</evidence>
<evidence type="ECO:0000256" key="7">
    <source>
        <dbReference type="ARBA" id="ARBA00023163"/>
    </source>
</evidence>
<keyword evidence="5" id="KW-0067">ATP-binding</keyword>
<keyword evidence="3" id="KW-0808">Transferase</keyword>
<dbReference type="AlphaFoldDB" id="A0A6C0LDI4"/>
<evidence type="ECO:0000256" key="2">
    <source>
        <dbReference type="ARBA" id="ARBA00022664"/>
    </source>
</evidence>
<evidence type="ECO:0000256" key="6">
    <source>
        <dbReference type="ARBA" id="ARBA00022844"/>
    </source>
</evidence>
<keyword evidence="7" id="KW-0804">Transcription</keyword>
<evidence type="ECO:0000256" key="1">
    <source>
        <dbReference type="ARBA" id="ARBA00004328"/>
    </source>
</evidence>
<keyword evidence="4" id="KW-0547">Nucleotide-binding</keyword>
<evidence type="ECO:0000259" key="8">
    <source>
        <dbReference type="Pfam" id="PF19244"/>
    </source>
</evidence>
<protein>
    <recommendedName>
        <fullName evidence="8">Poly(A) polymerase catalytic subunit domain-containing protein</fullName>
    </recommendedName>
</protein>
<evidence type="ECO:0000313" key="9">
    <source>
        <dbReference type="EMBL" id="QHU27694.1"/>
    </source>
</evidence>
<evidence type="ECO:0000256" key="3">
    <source>
        <dbReference type="ARBA" id="ARBA00022679"/>
    </source>
</evidence>
<name>A0A6C0LDI4_9ZZZZ</name>
<organism evidence="9">
    <name type="scientific">viral metagenome</name>
    <dbReference type="NCBI Taxonomy" id="1070528"/>
    <lineage>
        <taxon>unclassified sequences</taxon>
        <taxon>metagenomes</taxon>
        <taxon>organismal metagenomes</taxon>
    </lineage>
</organism>
<proteinExistence type="predicted"/>
<dbReference type="InterPro" id="IPR045355">
    <property type="entry name" value="PolyA_pol_cat_su"/>
</dbReference>
<sequence length="408" mass="48750">MSSITINKIIKDIEIKKLKELYTEYNSVIKLISKFIIKKNLILYGGLVINLILPKKYRFYKEYTINDYDCFSKNPVEDAYELAKLIKKGGYKYIKIKRAIHQNTYKISVYGKQFFDITFLEPAIFDILSNHIKNNKGSLKYYKDKYKIIPIEMIKENLYFELARPIQSGFRWEKLYNRMELVNKFYPTENSKDVLKCIPIKKEYSEIVKKLLEYVKDSKMPIIDSYSIKIYNNCSFCCYRLTENSVYITILVKNIIEAYKDIRGLLNMSDSKYDIKVIKKGVNNYNKYREYDITIINKDTKQAFNIIRIIEIKDQCFSTTVKNNFTLGSIDTCLYFLYYNYIKNKIYYNNNVAASENIYYINQYENNIIGSKIKENLNERLMKNCYGDIDYENELKNIWNKRLTLDYL</sequence>
<accession>A0A6C0LDI4</accession>
<dbReference type="EMBL" id="MN740460">
    <property type="protein sequence ID" value="QHU27694.1"/>
    <property type="molecule type" value="Genomic_DNA"/>
</dbReference>
<keyword evidence="2" id="KW-0507">mRNA processing</keyword>
<evidence type="ECO:0000256" key="5">
    <source>
        <dbReference type="ARBA" id="ARBA00022840"/>
    </source>
</evidence>